<evidence type="ECO:0000256" key="6">
    <source>
        <dbReference type="ARBA" id="ARBA00023136"/>
    </source>
</evidence>
<evidence type="ECO:0000256" key="8">
    <source>
        <dbReference type="SAM" id="Phobius"/>
    </source>
</evidence>
<sequence>MVFEVGLDMAKFQRSQIRYFLNNYSLYFLPLVFSIALAFETYQFDFRTSYVAGKAVLYHLDPYINHVSNFPEFYSPVNAGVQASSGLRYPPLAAILYAPFAFFPYEVAKIIFTVVILLFFGLICFELVKNNRFSLKGEAILFAACSFPIIASVERGQIDLVVLYLTLLSFFCQQKGQSFRAAFCLALAANIKIIPLGVLIYYGLRKQFSFIAQALVSTAILFLLPLPLFGLSVYRHFLSRIFPGIFAEITSPTPINLHGQRIFKNIVESVDSPNLRLGHDFVHGFMNPLLKNSSSGAILCGLILTILFFIAAWKSDKSYQFFGFINTLNLFNPKAWIMGLVWHLPLCFYLYNQVNNRGKFLLLLPLFLPPFLNASAILAYVVSIIFALTPRIPLLSRWFLRDAHARSYERESSKRGLSQPLAE</sequence>
<keyword evidence="4 8" id="KW-0812">Transmembrane</keyword>
<gene>
    <name evidence="9" type="ORF">ACFVKH_05115</name>
</gene>
<accession>A0ABW6IBW1</accession>
<keyword evidence="3 9" id="KW-0808">Transferase</keyword>
<dbReference type="EC" id="2.4.-.-" evidence="9"/>
<protein>
    <submittedName>
        <fullName evidence="9">Glycosyltransferase family 87 protein</fullName>
        <ecNumber evidence="9">2.4.-.-</ecNumber>
    </submittedName>
</protein>
<keyword evidence="10" id="KW-1185">Reference proteome</keyword>
<keyword evidence="6 8" id="KW-0472">Membrane</keyword>
<proteinExistence type="inferred from homology"/>
<keyword evidence="9" id="KW-0328">Glycosyltransferase</keyword>
<feature type="transmembrane region" description="Helical" evidence="8">
    <location>
        <begin position="295"/>
        <end position="313"/>
    </location>
</feature>
<evidence type="ECO:0000313" key="10">
    <source>
        <dbReference type="Proteomes" id="UP001600165"/>
    </source>
</evidence>
<dbReference type="InterPro" id="IPR018584">
    <property type="entry name" value="GT87"/>
</dbReference>
<evidence type="ECO:0000256" key="4">
    <source>
        <dbReference type="ARBA" id="ARBA00022692"/>
    </source>
</evidence>
<feature type="transmembrane region" description="Helical" evidence="8">
    <location>
        <begin position="21"/>
        <end position="39"/>
    </location>
</feature>
<comment type="subcellular location">
    <subcellularLocation>
        <location evidence="1">Cell membrane</location>
        <topology evidence="1">Multi-pass membrane protein</topology>
    </subcellularLocation>
</comment>
<feature type="transmembrane region" description="Helical" evidence="8">
    <location>
        <begin position="334"/>
        <end position="351"/>
    </location>
</feature>
<evidence type="ECO:0000313" key="9">
    <source>
        <dbReference type="EMBL" id="MFE4105647.1"/>
    </source>
</evidence>
<dbReference type="Pfam" id="PF09594">
    <property type="entry name" value="GT87"/>
    <property type="match status" value="1"/>
</dbReference>
<organism evidence="9 10">
    <name type="scientific">Almyronema epifaneia S1</name>
    <dbReference type="NCBI Taxonomy" id="2991925"/>
    <lineage>
        <taxon>Bacteria</taxon>
        <taxon>Bacillati</taxon>
        <taxon>Cyanobacteriota</taxon>
        <taxon>Cyanophyceae</taxon>
        <taxon>Nodosilineales</taxon>
        <taxon>Nodosilineaceae</taxon>
        <taxon>Almyronema</taxon>
        <taxon>Almyronema epifaneia</taxon>
    </lineage>
</organism>
<dbReference type="EMBL" id="JBHZOL010000031">
    <property type="protein sequence ID" value="MFE4105647.1"/>
    <property type="molecule type" value="Genomic_DNA"/>
</dbReference>
<comment type="caution">
    <text evidence="9">The sequence shown here is derived from an EMBL/GenBank/DDBJ whole genome shotgun (WGS) entry which is preliminary data.</text>
</comment>
<keyword evidence="2" id="KW-1003">Cell membrane</keyword>
<name>A0ABW6IBW1_9CYAN</name>
<dbReference type="Proteomes" id="UP001600165">
    <property type="component" value="Unassembled WGS sequence"/>
</dbReference>
<evidence type="ECO:0000256" key="2">
    <source>
        <dbReference type="ARBA" id="ARBA00022475"/>
    </source>
</evidence>
<keyword evidence="5 8" id="KW-1133">Transmembrane helix</keyword>
<dbReference type="RefSeq" id="WP_377962585.1">
    <property type="nucleotide sequence ID" value="NZ_JBHZOL010000031.1"/>
</dbReference>
<evidence type="ECO:0000256" key="7">
    <source>
        <dbReference type="ARBA" id="ARBA00024033"/>
    </source>
</evidence>
<evidence type="ECO:0000256" key="1">
    <source>
        <dbReference type="ARBA" id="ARBA00004651"/>
    </source>
</evidence>
<evidence type="ECO:0000256" key="5">
    <source>
        <dbReference type="ARBA" id="ARBA00022989"/>
    </source>
</evidence>
<reference evidence="9 10" key="1">
    <citation type="submission" date="2024-10" db="EMBL/GenBank/DDBJ databases">
        <authorList>
            <person name="Ratan Roy A."/>
            <person name="Morales Sandoval P.H."/>
            <person name="De Los Santos Villalobos S."/>
            <person name="Chakraborty S."/>
            <person name="Mukherjee J."/>
        </authorList>
    </citation>
    <scope>NUCLEOTIDE SEQUENCE [LARGE SCALE GENOMIC DNA]</scope>
    <source>
        <strain evidence="9 10">S1</strain>
    </source>
</reference>
<evidence type="ECO:0000256" key="3">
    <source>
        <dbReference type="ARBA" id="ARBA00022679"/>
    </source>
</evidence>
<comment type="similarity">
    <text evidence="7">Belongs to the glycosyltransferase 87 family.</text>
</comment>
<feature type="transmembrane region" description="Helical" evidence="8">
    <location>
        <begin position="179"/>
        <end position="202"/>
    </location>
</feature>
<feature type="transmembrane region" description="Helical" evidence="8">
    <location>
        <begin position="371"/>
        <end position="389"/>
    </location>
</feature>
<feature type="transmembrane region" description="Helical" evidence="8">
    <location>
        <begin position="107"/>
        <end position="128"/>
    </location>
</feature>
<feature type="transmembrane region" description="Helical" evidence="8">
    <location>
        <begin position="214"/>
        <end position="234"/>
    </location>
</feature>
<dbReference type="GO" id="GO:0016757">
    <property type="term" value="F:glycosyltransferase activity"/>
    <property type="evidence" value="ECO:0007669"/>
    <property type="project" value="UniProtKB-KW"/>
</dbReference>